<sequence>MNHGQSANCKGFLIQGVALRQALDSLIIDSAASRTYRKCSSSWNTAAFFVKGTLNVAESIYASNLQEDASDSADVAEDEDDDDEDEDALLDADEALDDAEELLPGILDVPSLQEALGNNILQAAEAAEEAAPPSPLAEEALEDTAELPGIRNLRRVHPGNLGILVLLGIPRLHTHVHSKSSMQLAAQPEQRSEIEVSMEQRRNVRVGETGDPRVNPPTNGIVRHDFHVRKSGRDPAGNGTRLCSTGAIFFVLKSGMDPRGSSSSKVKKRGSDTGDTNTARLVPHRSYAQGVQCFRRDAVPCKLHLQQWVRREHCTPVQSLALSGDGALDAHGSIVLIAPALLGLKRGEKLQVDGGLKARKQLPVSRAPWHSPFTDLFDNQLATVSSDLNFQCYYDTYASDSCRRAKKPELLLEVKTYTATSLWQPVLRSWFTDEVINPRFKLESVISDNEIAFTESDLVSYCQLANQANLLGTIIIRVMELAFPNCADAVTQDFLCIVSFTRCAVLVLASLFLIQKEDKFFLAEGCDFPSASAFLYGGDSWSHYSPPALVSRFRVQLGRSRIFARGHRGGRCRWSAGLSRGSSVPPPFHSGAAPYSPRFALIGSQDLDVKSRTNLFTRFTHSGQRLDCSPPTTANRVPSPAASLRISSTGTRGARCHWSAGLLRGSPVFPALSFRCCPNSPYFTLIGSQDIDAKNCPDRFAR</sequence>
<dbReference type="Proteomes" id="UP001159363">
    <property type="component" value="Chromosome 9"/>
</dbReference>
<accession>A0ABQ9GNV2</accession>
<evidence type="ECO:0000256" key="1">
    <source>
        <dbReference type="SAM" id="MobiDB-lite"/>
    </source>
</evidence>
<keyword evidence="3" id="KW-1185">Reference proteome</keyword>
<dbReference type="EMBL" id="JARBHB010000010">
    <property type="protein sequence ID" value="KAJ8873683.1"/>
    <property type="molecule type" value="Genomic_DNA"/>
</dbReference>
<gene>
    <name evidence="2" type="ORF">PR048_024515</name>
</gene>
<evidence type="ECO:0000313" key="3">
    <source>
        <dbReference type="Proteomes" id="UP001159363"/>
    </source>
</evidence>
<feature type="region of interest" description="Disordered" evidence="1">
    <location>
        <begin position="257"/>
        <end position="279"/>
    </location>
</feature>
<reference evidence="2 3" key="1">
    <citation type="submission" date="2023-02" db="EMBL/GenBank/DDBJ databases">
        <title>LHISI_Scaffold_Assembly.</title>
        <authorList>
            <person name="Stuart O.P."/>
            <person name="Cleave R."/>
            <person name="Magrath M.J.L."/>
            <person name="Mikheyev A.S."/>
        </authorList>
    </citation>
    <scope>NUCLEOTIDE SEQUENCE [LARGE SCALE GENOMIC DNA]</scope>
    <source>
        <strain evidence="2">Daus_M_001</strain>
        <tissue evidence="2">Leg muscle</tissue>
    </source>
</reference>
<organism evidence="2 3">
    <name type="scientific">Dryococelus australis</name>
    <dbReference type="NCBI Taxonomy" id="614101"/>
    <lineage>
        <taxon>Eukaryota</taxon>
        <taxon>Metazoa</taxon>
        <taxon>Ecdysozoa</taxon>
        <taxon>Arthropoda</taxon>
        <taxon>Hexapoda</taxon>
        <taxon>Insecta</taxon>
        <taxon>Pterygota</taxon>
        <taxon>Neoptera</taxon>
        <taxon>Polyneoptera</taxon>
        <taxon>Phasmatodea</taxon>
        <taxon>Verophasmatodea</taxon>
        <taxon>Anareolatae</taxon>
        <taxon>Phasmatidae</taxon>
        <taxon>Eurycanthinae</taxon>
        <taxon>Dryococelus</taxon>
    </lineage>
</organism>
<protein>
    <submittedName>
        <fullName evidence="2">Uncharacterized protein</fullName>
    </submittedName>
</protein>
<comment type="caution">
    <text evidence="2">The sequence shown here is derived from an EMBL/GenBank/DDBJ whole genome shotgun (WGS) entry which is preliminary data.</text>
</comment>
<proteinExistence type="predicted"/>
<evidence type="ECO:0000313" key="2">
    <source>
        <dbReference type="EMBL" id="KAJ8873683.1"/>
    </source>
</evidence>
<name>A0ABQ9GNV2_9NEOP</name>